<sequence length="330" mass="35966">MADRKTERLVSLVMVLRATRRFLGREEIRDQVAGYEGLSDNAFQRMFERDKKELREMGIPISSGSHDPFAEAEGYLIRAGDYELPPLEFSPAESMILGAATRTWQEQAMGRSSIAALGKLRAAGLQPDVGALPMVHPSVPQAADLPLWLTAVTTRTPVTFGYRGSTRHLQPWTLAQRRGHWYVVGHDLDRSEPRTFKLARVDQAVELIGEPGSYQIDEDEAAARAQAIRPEQRDRQAVLALAPGRALELRGGAEGQLSPEVAAALPGWQRAAYTFGDVEEAAADLAGHGSAVVVLEPPELVAAVQQWLGWWAAAAGTDVGQEGRDGKGQD</sequence>
<organism evidence="3 4">
    <name type="scientific">Parenemella sanctibonifatiensis</name>
    <dbReference type="NCBI Taxonomy" id="2016505"/>
    <lineage>
        <taxon>Bacteria</taxon>
        <taxon>Bacillati</taxon>
        <taxon>Actinomycetota</taxon>
        <taxon>Actinomycetes</taxon>
        <taxon>Propionibacteriales</taxon>
        <taxon>Propionibacteriaceae</taxon>
        <taxon>Parenemella</taxon>
    </lineage>
</organism>
<evidence type="ECO:0000313" key="4">
    <source>
        <dbReference type="Proteomes" id="UP000216300"/>
    </source>
</evidence>
<dbReference type="EMBL" id="NMVJ01000006">
    <property type="protein sequence ID" value="OYN91295.1"/>
    <property type="molecule type" value="Genomic_DNA"/>
</dbReference>
<dbReference type="AlphaFoldDB" id="A0A255ENX5"/>
<evidence type="ECO:0000259" key="1">
    <source>
        <dbReference type="Pfam" id="PF13280"/>
    </source>
</evidence>
<dbReference type="PROSITE" id="PS52050">
    <property type="entry name" value="WYL"/>
    <property type="match status" value="1"/>
</dbReference>
<protein>
    <submittedName>
        <fullName evidence="3">DNA-binding transcriptional regulator</fullName>
    </submittedName>
</protein>
<name>A0A255ENX5_9ACTN</name>
<dbReference type="PANTHER" id="PTHR34580:SF3">
    <property type="entry name" value="PROTEIN PAFB"/>
    <property type="match status" value="1"/>
</dbReference>
<reference evidence="3 4" key="1">
    <citation type="submission" date="2017-07" db="EMBL/GenBank/DDBJ databases">
        <title>Draft whole genome sequences of clinical Proprionibacteriaceae strains.</title>
        <authorList>
            <person name="Bernier A.-M."/>
            <person name="Bernard K."/>
            <person name="Domingo M.-C."/>
        </authorList>
    </citation>
    <scope>NUCLEOTIDE SEQUENCE [LARGE SCALE GENOMIC DNA]</scope>
    <source>
        <strain evidence="3 4">NML 150081</strain>
    </source>
</reference>
<dbReference type="PANTHER" id="PTHR34580">
    <property type="match status" value="1"/>
</dbReference>
<comment type="caution">
    <text evidence="3">The sequence shown here is derived from an EMBL/GenBank/DDBJ whole genome shotgun (WGS) entry which is preliminary data.</text>
</comment>
<feature type="domain" description="WCX" evidence="2">
    <location>
        <begin position="236"/>
        <end position="308"/>
    </location>
</feature>
<dbReference type="Pfam" id="PF13280">
    <property type="entry name" value="WYL"/>
    <property type="match status" value="1"/>
</dbReference>
<dbReference type="Proteomes" id="UP000216300">
    <property type="component" value="Unassembled WGS sequence"/>
</dbReference>
<evidence type="ECO:0000313" key="3">
    <source>
        <dbReference type="EMBL" id="OYN91295.1"/>
    </source>
</evidence>
<dbReference type="GO" id="GO:0003677">
    <property type="term" value="F:DNA binding"/>
    <property type="evidence" value="ECO:0007669"/>
    <property type="project" value="UniProtKB-KW"/>
</dbReference>
<dbReference type="RefSeq" id="WP_094453882.1">
    <property type="nucleotide sequence ID" value="NZ_NMVJ01000006.1"/>
</dbReference>
<keyword evidence="4" id="KW-1185">Reference proteome</keyword>
<accession>A0A255ENX5</accession>
<keyword evidence="3" id="KW-0238">DNA-binding</keyword>
<dbReference type="InterPro" id="IPR026881">
    <property type="entry name" value="WYL_dom"/>
</dbReference>
<feature type="domain" description="WYL" evidence="1">
    <location>
        <begin position="150"/>
        <end position="204"/>
    </location>
</feature>
<dbReference type="InterPro" id="IPR057727">
    <property type="entry name" value="WCX_dom"/>
</dbReference>
<gene>
    <name evidence="3" type="ORF">CGZ91_07590</name>
</gene>
<evidence type="ECO:0000259" key="2">
    <source>
        <dbReference type="Pfam" id="PF25583"/>
    </source>
</evidence>
<proteinExistence type="predicted"/>
<dbReference type="OrthoDB" id="3268930at2"/>
<dbReference type="Pfam" id="PF25583">
    <property type="entry name" value="WCX"/>
    <property type="match status" value="1"/>
</dbReference>
<dbReference type="InterPro" id="IPR051534">
    <property type="entry name" value="CBASS_pafABC_assoc_protein"/>
</dbReference>